<dbReference type="STRING" id="1189621.A3SI_06784"/>
<dbReference type="AlphaFoldDB" id="I5C620"/>
<protein>
    <submittedName>
        <fullName evidence="1">Family 2 glycosyl transferase</fullName>
    </submittedName>
</protein>
<dbReference type="InterPro" id="IPR029044">
    <property type="entry name" value="Nucleotide-diphossugar_trans"/>
</dbReference>
<sequence length="149" mass="16985">MFLERFEKEPEAIAIASLEYPFLSTALIDEGLDTLTIFNSESVISVTSNKGPFYRHTGKSLKAIFDQDKYTSYERESLYQSVGGLMVATYLGFKKHNRLIGERVSHLLVNEEHSFGVLSNFQFELFKRIVDSEKMKHQGTADLLSLHSL</sequence>
<keyword evidence="2" id="KW-1185">Reference proteome</keyword>
<dbReference type="RefSeq" id="WP_009054193.1">
    <property type="nucleotide sequence ID" value="NZ_AJYA01000015.1"/>
</dbReference>
<dbReference type="Proteomes" id="UP000005551">
    <property type="component" value="Unassembled WGS sequence"/>
</dbReference>
<dbReference type="EMBL" id="AJYA01000015">
    <property type="protein sequence ID" value="EIM77272.1"/>
    <property type="molecule type" value="Genomic_DNA"/>
</dbReference>
<keyword evidence="1" id="KW-0808">Transferase</keyword>
<reference evidence="1 2" key="1">
    <citation type="submission" date="2012-05" db="EMBL/GenBank/DDBJ databases">
        <title>Genome sequence of Nitritalea halalkaliphila LW7.</title>
        <authorList>
            <person name="Jangir P.K."/>
            <person name="Singh A."/>
            <person name="Shivaji S."/>
            <person name="Sharma R."/>
        </authorList>
    </citation>
    <scope>NUCLEOTIDE SEQUENCE [LARGE SCALE GENOMIC DNA]</scope>
    <source>
        <strain evidence="1 2">LW7</strain>
    </source>
</reference>
<comment type="caution">
    <text evidence="1">The sequence shown here is derived from an EMBL/GenBank/DDBJ whole genome shotgun (WGS) entry which is preliminary data.</text>
</comment>
<accession>I5C620</accession>
<dbReference type="GO" id="GO:0016740">
    <property type="term" value="F:transferase activity"/>
    <property type="evidence" value="ECO:0007669"/>
    <property type="project" value="UniProtKB-KW"/>
</dbReference>
<proteinExistence type="predicted"/>
<evidence type="ECO:0000313" key="2">
    <source>
        <dbReference type="Proteomes" id="UP000005551"/>
    </source>
</evidence>
<gene>
    <name evidence="1" type="ORF">A3SI_06784</name>
</gene>
<name>I5C620_9BACT</name>
<evidence type="ECO:0000313" key="1">
    <source>
        <dbReference type="EMBL" id="EIM77272.1"/>
    </source>
</evidence>
<organism evidence="1 2">
    <name type="scientific">Nitritalea halalkaliphila LW7</name>
    <dbReference type="NCBI Taxonomy" id="1189621"/>
    <lineage>
        <taxon>Bacteria</taxon>
        <taxon>Pseudomonadati</taxon>
        <taxon>Bacteroidota</taxon>
        <taxon>Cytophagia</taxon>
        <taxon>Cytophagales</taxon>
        <taxon>Cyclobacteriaceae</taxon>
        <taxon>Nitritalea</taxon>
    </lineage>
</organism>
<dbReference type="Gene3D" id="3.90.550.10">
    <property type="entry name" value="Spore Coat Polysaccharide Biosynthesis Protein SpsA, Chain A"/>
    <property type="match status" value="1"/>
</dbReference>